<dbReference type="RefSeq" id="XP_062647508.1">
    <property type="nucleotide sequence ID" value="XM_062792933.1"/>
</dbReference>
<evidence type="ECO:0000313" key="1">
    <source>
        <dbReference type="EMBL" id="KAK4123737.1"/>
    </source>
</evidence>
<protein>
    <submittedName>
        <fullName evidence="1">Uncharacterized protein</fullName>
    </submittedName>
</protein>
<accession>A0AAN6TZP8</accession>
<organism evidence="1 2">
    <name type="scientific">Parathielavia appendiculata</name>
    <dbReference type="NCBI Taxonomy" id="2587402"/>
    <lineage>
        <taxon>Eukaryota</taxon>
        <taxon>Fungi</taxon>
        <taxon>Dikarya</taxon>
        <taxon>Ascomycota</taxon>
        <taxon>Pezizomycotina</taxon>
        <taxon>Sordariomycetes</taxon>
        <taxon>Sordariomycetidae</taxon>
        <taxon>Sordariales</taxon>
        <taxon>Chaetomiaceae</taxon>
        <taxon>Parathielavia</taxon>
    </lineage>
</organism>
<reference evidence="1" key="2">
    <citation type="submission" date="2023-05" db="EMBL/GenBank/DDBJ databases">
        <authorList>
            <consortium name="Lawrence Berkeley National Laboratory"/>
            <person name="Steindorff A."/>
            <person name="Hensen N."/>
            <person name="Bonometti L."/>
            <person name="Westerberg I."/>
            <person name="Brannstrom I.O."/>
            <person name="Guillou S."/>
            <person name="Cros-Aarteil S."/>
            <person name="Calhoun S."/>
            <person name="Haridas S."/>
            <person name="Kuo A."/>
            <person name="Mondo S."/>
            <person name="Pangilinan J."/>
            <person name="Riley R."/>
            <person name="Labutti K."/>
            <person name="Andreopoulos B."/>
            <person name="Lipzen A."/>
            <person name="Chen C."/>
            <person name="Yanf M."/>
            <person name="Daum C."/>
            <person name="Ng V."/>
            <person name="Clum A."/>
            <person name="Ohm R."/>
            <person name="Martin F."/>
            <person name="Silar P."/>
            <person name="Natvig D."/>
            <person name="Lalanne C."/>
            <person name="Gautier V."/>
            <person name="Ament-Velasquez S.L."/>
            <person name="Kruys A."/>
            <person name="Hutchinson M.I."/>
            <person name="Powell A.J."/>
            <person name="Barry K."/>
            <person name="Miller A.N."/>
            <person name="Grigoriev I.V."/>
            <person name="Debuchy R."/>
            <person name="Gladieux P."/>
            <person name="Thoren M.H."/>
            <person name="Johannesson H."/>
        </authorList>
    </citation>
    <scope>NUCLEOTIDE SEQUENCE</scope>
    <source>
        <strain evidence="1">CBS 731.68</strain>
    </source>
</reference>
<gene>
    <name evidence="1" type="ORF">N657DRAFT_645326</name>
</gene>
<dbReference type="GeneID" id="87829702"/>
<dbReference type="Proteomes" id="UP001302602">
    <property type="component" value="Unassembled WGS sequence"/>
</dbReference>
<sequence length="117" mass="13217">MFGRHAPTWRITRRAIHTLLLNASSLHHSFDISAGSRQQNSIVRACKLFETIRPCHSFHRLRLLFAPSRFTTRDCSAGFLPLVGDKPPAPYVVPLKAHNAYTVVVKSIFINLPAKRV</sequence>
<comment type="caution">
    <text evidence="1">The sequence shown here is derived from an EMBL/GenBank/DDBJ whole genome shotgun (WGS) entry which is preliminary data.</text>
</comment>
<reference evidence="1" key="1">
    <citation type="journal article" date="2023" name="Mol. Phylogenet. Evol.">
        <title>Genome-scale phylogeny and comparative genomics of the fungal order Sordariales.</title>
        <authorList>
            <person name="Hensen N."/>
            <person name="Bonometti L."/>
            <person name="Westerberg I."/>
            <person name="Brannstrom I.O."/>
            <person name="Guillou S."/>
            <person name="Cros-Aarteil S."/>
            <person name="Calhoun S."/>
            <person name="Haridas S."/>
            <person name="Kuo A."/>
            <person name="Mondo S."/>
            <person name="Pangilinan J."/>
            <person name="Riley R."/>
            <person name="LaButti K."/>
            <person name="Andreopoulos B."/>
            <person name="Lipzen A."/>
            <person name="Chen C."/>
            <person name="Yan M."/>
            <person name="Daum C."/>
            <person name="Ng V."/>
            <person name="Clum A."/>
            <person name="Steindorff A."/>
            <person name="Ohm R.A."/>
            <person name="Martin F."/>
            <person name="Silar P."/>
            <person name="Natvig D.O."/>
            <person name="Lalanne C."/>
            <person name="Gautier V."/>
            <person name="Ament-Velasquez S.L."/>
            <person name="Kruys A."/>
            <person name="Hutchinson M.I."/>
            <person name="Powell A.J."/>
            <person name="Barry K."/>
            <person name="Miller A.N."/>
            <person name="Grigoriev I.V."/>
            <person name="Debuchy R."/>
            <person name="Gladieux P."/>
            <person name="Hiltunen Thoren M."/>
            <person name="Johannesson H."/>
        </authorList>
    </citation>
    <scope>NUCLEOTIDE SEQUENCE</scope>
    <source>
        <strain evidence="1">CBS 731.68</strain>
    </source>
</reference>
<name>A0AAN6TZP8_9PEZI</name>
<evidence type="ECO:0000313" key="2">
    <source>
        <dbReference type="Proteomes" id="UP001302602"/>
    </source>
</evidence>
<keyword evidence="2" id="KW-1185">Reference proteome</keyword>
<dbReference type="EMBL" id="MU853228">
    <property type="protein sequence ID" value="KAK4123737.1"/>
    <property type="molecule type" value="Genomic_DNA"/>
</dbReference>
<dbReference type="AlphaFoldDB" id="A0AAN6TZP8"/>
<proteinExistence type="predicted"/>